<proteinExistence type="predicted"/>
<dbReference type="OrthoDB" id="3800024at2759"/>
<name>A0A6A5Z7Y9_9PLEO</name>
<reference evidence="1" key="1">
    <citation type="journal article" date="2020" name="Stud. Mycol.">
        <title>101 Dothideomycetes genomes: a test case for predicting lifestyles and emergence of pathogens.</title>
        <authorList>
            <person name="Haridas S."/>
            <person name="Albert R."/>
            <person name="Binder M."/>
            <person name="Bloem J."/>
            <person name="Labutti K."/>
            <person name="Salamov A."/>
            <person name="Andreopoulos B."/>
            <person name="Baker S."/>
            <person name="Barry K."/>
            <person name="Bills G."/>
            <person name="Bluhm B."/>
            <person name="Cannon C."/>
            <person name="Castanera R."/>
            <person name="Culley D."/>
            <person name="Daum C."/>
            <person name="Ezra D."/>
            <person name="Gonzalez J."/>
            <person name="Henrissat B."/>
            <person name="Kuo A."/>
            <person name="Liang C."/>
            <person name="Lipzen A."/>
            <person name="Lutzoni F."/>
            <person name="Magnuson J."/>
            <person name="Mondo S."/>
            <person name="Nolan M."/>
            <person name="Ohm R."/>
            <person name="Pangilinan J."/>
            <person name="Park H.-J."/>
            <person name="Ramirez L."/>
            <person name="Alfaro M."/>
            <person name="Sun H."/>
            <person name="Tritt A."/>
            <person name="Yoshinaga Y."/>
            <person name="Zwiers L.-H."/>
            <person name="Turgeon B."/>
            <person name="Goodwin S."/>
            <person name="Spatafora J."/>
            <person name="Crous P."/>
            <person name="Grigoriev I."/>
        </authorList>
    </citation>
    <scope>NUCLEOTIDE SEQUENCE</scope>
    <source>
        <strain evidence="1">CBS 627.86</strain>
    </source>
</reference>
<gene>
    <name evidence="1" type="ORF">BDV96DRAFT_62687</name>
</gene>
<organism evidence="1 2">
    <name type="scientific">Lophiotrema nucula</name>
    <dbReference type="NCBI Taxonomy" id="690887"/>
    <lineage>
        <taxon>Eukaryota</taxon>
        <taxon>Fungi</taxon>
        <taxon>Dikarya</taxon>
        <taxon>Ascomycota</taxon>
        <taxon>Pezizomycotina</taxon>
        <taxon>Dothideomycetes</taxon>
        <taxon>Pleosporomycetidae</taxon>
        <taxon>Pleosporales</taxon>
        <taxon>Lophiotremataceae</taxon>
        <taxon>Lophiotrema</taxon>
    </lineage>
</organism>
<keyword evidence="2" id="KW-1185">Reference proteome</keyword>
<dbReference type="SUPFAM" id="SSF52047">
    <property type="entry name" value="RNI-like"/>
    <property type="match status" value="1"/>
</dbReference>
<dbReference type="EMBL" id="ML977323">
    <property type="protein sequence ID" value="KAF2115164.1"/>
    <property type="molecule type" value="Genomic_DNA"/>
</dbReference>
<sequence length="593" mass="69301">MRLKGGRKKRSLNLQTLETDILHQLVETIFYQNYHDLLNLSQVSHRLYVFATPWIYRRVTVNFTRPGDLELLDRLLRAGSKLPVKIRRLEFIGVRKATEEQHEAILKLLQQLTNLEKLVWDGYIDIPPKIMSEVSRRFPGARIVVVATQLSHSDTPKLYLGRSRVLFTHRAAGQLTSFTFKPSSSSQMYRAFKVDLLNLLANSQKLKRIDIYDLYSEPGTGISFLENLQHFRKNTLPKPKFLQIWCGIKIFTPDELTLWGEQGGWERLEDLTLSYTDELLGFVGQVPELQYLHISPEFSSPALDLDSLEEQLVMFQKNDRPLGKLRSLSYKPFGSIGNSNLRRWVVPWCIIDHATDTLEDLDMAHLNITEGHIPGMQGPLADDIRKLRVSCSKLEKLSMDLLVENHWPYALMTELALFKSPLKLNLALHQTEEHHPRQLTGSDACWKAFRHMVAVRKLFNIEPDTRYRVGFKRILPWEEMKHHAHESDYVFYQTKSGGMRCNYIKFFRRYRSTRTWPAAPDVSHIPTVELWREKSKLRGKHLKYMATFHRAKTWNAEDVVRRNAVTKELRRRTKYGLAAKTWSKDVTLYDEWD</sequence>
<dbReference type="Proteomes" id="UP000799770">
    <property type="component" value="Unassembled WGS sequence"/>
</dbReference>
<evidence type="ECO:0008006" key="3">
    <source>
        <dbReference type="Google" id="ProtNLM"/>
    </source>
</evidence>
<evidence type="ECO:0000313" key="1">
    <source>
        <dbReference type="EMBL" id="KAF2115164.1"/>
    </source>
</evidence>
<dbReference type="AlphaFoldDB" id="A0A6A5Z7Y9"/>
<accession>A0A6A5Z7Y9</accession>
<evidence type="ECO:0000313" key="2">
    <source>
        <dbReference type="Proteomes" id="UP000799770"/>
    </source>
</evidence>
<protein>
    <recommendedName>
        <fullName evidence="3">F-box domain-containing protein</fullName>
    </recommendedName>
</protein>